<reference evidence="1" key="2">
    <citation type="journal article" date="2015" name="Fish Shellfish Immunol.">
        <title>Early steps in the European eel (Anguilla anguilla)-Vibrio vulnificus interaction in the gills: Role of the RtxA13 toxin.</title>
        <authorList>
            <person name="Callol A."/>
            <person name="Pajuelo D."/>
            <person name="Ebbesson L."/>
            <person name="Teles M."/>
            <person name="MacKenzie S."/>
            <person name="Amaro C."/>
        </authorList>
    </citation>
    <scope>NUCLEOTIDE SEQUENCE</scope>
</reference>
<accession>A0A0E9WUS8</accession>
<sequence length="58" mass="6499">MPAAVLVVKELCFPQILHGVLPLRVNNYILYMLENNGFSYMLVLLGILGENPQLLILS</sequence>
<dbReference type="AlphaFoldDB" id="A0A0E9WUS8"/>
<protein>
    <submittedName>
        <fullName evidence="1">Uncharacterized protein</fullName>
    </submittedName>
</protein>
<evidence type="ECO:0000313" key="1">
    <source>
        <dbReference type="EMBL" id="JAH93290.1"/>
    </source>
</evidence>
<organism evidence="1">
    <name type="scientific">Anguilla anguilla</name>
    <name type="common">European freshwater eel</name>
    <name type="synonym">Muraena anguilla</name>
    <dbReference type="NCBI Taxonomy" id="7936"/>
    <lineage>
        <taxon>Eukaryota</taxon>
        <taxon>Metazoa</taxon>
        <taxon>Chordata</taxon>
        <taxon>Craniata</taxon>
        <taxon>Vertebrata</taxon>
        <taxon>Euteleostomi</taxon>
        <taxon>Actinopterygii</taxon>
        <taxon>Neopterygii</taxon>
        <taxon>Teleostei</taxon>
        <taxon>Anguilliformes</taxon>
        <taxon>Anguillidae</taxon>
        <taxon>Anguilla</taxon>
    </lineage>
</organism>
<proteinExistence type="predicted"/>
<name>A0A0E9WUS8_ANGAN</name>
<dbReference type="EMBL" id="GBXM01015287">
    <property type="protein sequence ID" value="JAH93290.1"/>
    <property type="molecule type" value="Transcribed_RNA"/>
</dbReference>
<reference evidence="1" key="1">
    <citation type="submission" date="2014-11" db="EMBL/GenBank/DDBJ databases">
        <authorList>
            <person name="Amaro Gonzalez C."/>
        </authorList>
    </citation>
    <scope>NUCLEOTIDE SEQUENCE</scope>
</reference>